<dbReference type="Pfam" id="PF01370">
    <property type="entry name" value="Epimerase"/>
    <property type="match status" value="1"/>
</dbReference>
<organism evidence="4 5">
    <name type="scientific">Monascus purpureus</name>
    <name type="common">Red mold</name>
    <name type="synonym">Monascus anka</name>
    <dbReference type="NCBI Taxonomy" id="5098"/>
    <lineage>
        <taxon>Eukaryota</taxon>
        <taxon>Fungi</taxon>
        <taxon>Dikarya</taxon>
        <taxon>Ascomycota</taxon>
        <taxon>Pezizomycotina</taxon>
        <taxon>Eurotiomycetes</taxon>
        <taxon>Eurotiomycetidae</taxon>
        <taxon>Eurotiales</taxon>
        <taxon>Aspergillaceae</taxon>
        <taxon>Monascus</taxon>
    </lineage>
</organism>
<dbReference type="AlphaFoldDB" id="A0A507R1M6"/>
<dbReference type="SUPFAM" id="SSF51735">
    <property type="entry name" value="NAD(P)-binding Rossmann-fold domains"/>
    <property type="match status" value="1"/>
</dbReference>
<evidence type="ECO:0000313" key="5">
    <source>
        <dbReference type="Proteomes" id="UP000319663"/>
    </source>
</evidence>
<comment type="caution">
    <text evidence="4">The sequence shown here is derived from an EMBL/GenBank/DDBJ whole genome shotgun (WGS) entry which is preliminary data.</text>
</comment>
<dbReference type="Proteomes" id="UP000319663">
    <property type="component" value="Unassembled WGS sequence"/>
</dbReference>
<dbReference type="EMBL" id="VIFY01000031">
    <property type="protein sequence ID" value="TQB74464.1"/>
    <property type="molecule type" value="Genomic_DNA"/>
</dbReference>
<comment type="similarity">
    <text evidence="2">Belongs to the NAD(P)-dependent epimerase/dehydratase family. Dihydroflavonol-4-reductase subfamily.</text>
</comment>
<dbReference type="Gene3D" id="3.40.50.720">
    <property type="entry name" value="NAD(P)-binding Rossmann-like Domain"/>
    <property type="match status" value="1"/>
</dbReference>
<feature type="domain" description="NAD-dependent epimerase/dehydratase" evidence="3">
    <location>
        <begin position="11"/>
        <end position="265"/>
    </location>
</feature>
<dbReference type="GO" id="GO:0016616">
    <property type="term" value="F:oxidoreductase activity, acting on the CH-OH group of donors, NAD or NADP as acceptor"/>
    <property type="evidence" value="ECO:0007669"/>
    <property type="project" value="TreeGrafter"/>
</dbReference>
<reference evidence="4 5" key="1">
    <citation type="submission" date="2019-06" db="EMBL/GenBank/DDBJ databases">
        <title>Wine fermentation using esterase from Monascus purpureus.</title>
        <authorList>
            <person name="Geng C."/>
            <person name="Zhang Y."/>
        </authorList>
    </citation>
    <scope>NUCLEOTIDE SEQUENCE [LARGE SCALE GENOMIC DNA]</scope>
    <source>
        <strain evidence="4">HQ1</strain>
    </source>
</reference>
<keyword evidence="5" id="KW-1185">Reference proteome</keyword>
<evidence type="ECO:0000259" key="3">
    <source>
        <dbReference type="Pfam" id="PF01370"/>
    </source>
</evidence>
<dbReference type="OrthoDB" id="2735536at2759"/>
<proteinExistence type="inferred from homology"/>
<keyword evidence="1" id="KW-0560">Oxidoreductase</keyword>
<dbReference type="PANTHER" id="PTHR10366:SF579">
    <property type="entry name" value="3-BETA HYDROXYSTEROID DEHYDROGENASE_ISOMERASE FAMILY PROTEIN (AFU_ORTHOLOGUE AFUA_3G02250)"/>
    <property type="match status" value="1"/>
</dbReference>
<dbReference type="InterPro" id="IPR001509">
    <property type="entry name" value="Epimerase_deHydtase"/>
</dbReference>
<protein>
    <recommendedName>
        <fullName evidence="3">NAD-dependent epimerase/dehydratase domain-containing protein</fullName>
    </recommendedName>
</protein>
<accession>A0A507R1M6</accession>
<dbReference type="STRING" id="5098.A0A507R1M6"/>
<evidence type="ECO:0000313" key="4">
    <source>
        <dbReference type="EMBL" id="TQB74464.1"/>
    </source>
</evidence>
<dbReference type="PANTHER" id="PTHR10366">
    <property type="entry name" value="NAD DEPENDENT EPIMERASE/DEHYDRATASE"/>
    <property type="match status" value="1"/>
</dbReference>
<gene>
    <name evidence="4" type="ORF">MPDQ_004765</name>
</gene>
<evidence type="ECO:0000256" key="2">
    <source>
        <dbReference type="ARBA" id="ARBA00023445"/>
    </source>
</evidence>
<evidence type="ECO:0000256" key="1">
    <source>
        <dbReference type="ARBA" id="ARBA00023002"/>
    </source>
</evidence>
<dbReference type="InterPro" id="IPR050425">
    <property type="entry name" value="NAD(P)_dehydrat-like"/>
</dbReference>
<dbReference type="InterPro" id="IPR036291">
    <property type="entry name" value="NAD(P)-bd_dom_sf"/>
</dbReference>
<name>A0A507R1M6_MONPU</name>
<sequence length="347" mass="37654">MPPITPSSLTLITGANGFIAAHCIAILLHAGYSVRSTVRSAAKAQAALQALSAANVPNLRSHLELVVVPDPTVLEDVSCAVRGCDAILHLASAFSYDASPGEFEEKLMKPAVRGTETICRAALEHDSVKRVVIMSSFASVYDASLGLQPGRVYTETDWCPLSYEDGVNAAAVPIAYRASKVVAERAAWDFIRDHKVGYDLLTLCPGMVFGRMIHPIRSLSSLNASNQIVWDVLKAGEEGSLPPTKAPVWIDVEDLAECCRKALTYSPTGNERFLLAQGSYDTQEIADIVRERLPETKARIPRGEPGKRIADTHYSCDSSKAQRLLGVSFRGLEESIVPLARQLYAME</sequence>